<name>X6N064_RETFI</name>
<evidence type="ECO:0000313" key="2">
    <source>
        <dbReference type="Proteomes" id="UP000023152"/>
    </source>
</evidence>
<dbReference type="Proteomes" id="UP000023152">
    <property type="component" value="Unassembled WGS sequence"/>
</dbReference>
<evidence type="ECO:0000313" key="1">
    <source>
        <dbReference type="EMBL" id="ETO19431.1"/>
    </source>
</evidence>
<accession>X6N064</accession>
<dbReference type="EMBL" id="ASPP01013680">
    <property type="protein sequence ID" value="ETO19431.1"/>
    <property type="molecule type" value="Genomic_DNA"/>
</dbReference>
<keyword evidence="2" id="KW-1185">Reference proteome</keyword>
<dbReference type="AlphaFoldDB" id="X6N064"/>
<gene>
    <name evidence="1" type="ORF">RFI_17799</name>
</gene>
<sequence>MISYCLLFNTDASYRDLNDFLTEKSGNWITPYYDDDETGFPPPLHCLPYCQTVPFSLTSFQPTEWNVAFRLDDYILNDNLEQSGWYKEGWTYGQEAWLDDKIGGQGSIDHKFVFRPNNDNYDTLSMEYRNLNAREKGEQSLPQYFKSQGFALEIGIKVPWNGNHSLVLYSGLDAHRFGPNNSYSAFLEPLALQNKKGDKREKEKPWFDKDTDITSRCVHKPKAAIGCHIRSIPPGKYKLLIVLNNITDSAWTEGIGFVAAY</sequence>
<comment type="caution">
    <text evidence="1">The sequence shown here is derived from an EMBL/GenBank/DDBJ whole genome shotgun (WGS) entry which is preliminary data.</text>
</comment>
<organism evidence="1 2">
    <name type="scientific">Reticulomyxa filosa</name>
    <dbReference type="NCBI Taxonomy" id="46433"/>
    <lineage>
        <taxon>Eukaryota</taxon>
        <taxon>Sar</taxon>
        <taxon>Rhizaria</taxon>
        <taxon>Retaria</taxon>
        <taxon>Foraminifera</taxon>
        <taxon>Monothalamids</taxon>
        <taxon>Reticulomyxidae</taxon>
        <taxon>Reticulomyxa</taxon>
    </lineage>
</organism>
<protein>
    <submittedName>
        <fullName evidence="1">Uncharacterized protein</fullName>
    </submittedName>
</protein>
<reference evidence="1 2" key="1">
    <citation type="journal article" date="2013" name="Curr. Biol.">
        <title>The Genome of the Foraminiferan Reticulomyxa filosa.</title>
        <authorList>
            <person name="Glockner G."/>
            <person name="Hulsmann N."/>
            <person name="Schleicher M."/>
            <person name="Noegel A.A."/>
            <person name="Eichinger L."/>
            <person name="Gallinger C."/>
            <person name="Pawlowski J."/>
            <person name="Sierra R."/>
            <person name="Euteneuer U."/>
            <person name="Pillet L."/>
            <person name="Moustafa A."/>
            <person name="Platzer M."/>
            <person name="Groth M."/>
            <person name="Szafranski K."/>
            <person name="Schliwa M."/>
        </authorList>
    </citation>
    <scope>NUCLEOTIDE SEQUENCE [LARGE SCALE GENOMIC DNA]</scope>
</reference>
<proteinExistence type="predicted"/>